<keyword evidence="4 6" id="KW-0067">ATP-binding</keyword>
<organism evidence="6">
    <name type="scientific">candidate division WOR-3 bacterium</name>
    <dbReference type="NCBI Taxonomy" id="2052148"/>
    <lineage>
        <taxon>Bacteria</taxon>
        <taxon>Bacteria division WOR-3</taxon>
    </lineage>
</organism>
<dbReference type="GO" id="GO:0042626">
    <property type="term" value="F:ATPase-coupled transmembrane transporter activity"/>
    <property type="evidence" value="ECO:0007669"/>
    <property type="project" value="TreeGrafter"/>
</dbReference>
<protein>
    <submittedName>
        <fullName evidence="6">ABC transporter ATP-binding protein</fullName>
    </submittedName>
</protein>
<dbReference type="PROSITE" id="PS50893">
    <property type="entry name" value="ABC_TRANSPORTER_2"/>
    <property type="match status" value="1"/>
</dbReference>
<dbReference type="InterPro" id="IPR015856">
    <property type="entry name" value="ABC_transpr_CbiO/EcfA_su"/>
</dbReference>
<evidence type="ECO:0000256" key="2">
    <source>
        <dbReference type="ARBA" id="ARBA00022448"/>
    </source>
</evidence>
<evidence type="ECO:0000259" key="5">
    <source>
        <dbReference type="PROSITE" id="PS50893"/>
    </source>
</evidence>
<dbReference type="InterPro" id="IPR050095">
    <property type="entry name" value="ECF_ABC_transporter_ATP-bd"/>
</dbReference>
<accession>A0A7V6CND5</accession>
<dbReference type="GO" id="GO:0016887">
    <property type="term" value="F:ATP hydrolysis activity"/>
    <property type="evidence" value="ECO:0007669"/>
    <property type="project" value="InterPro"/>
</dbReference>
<comment type="caution">
    <text evidence="6">The sequence shown here is derived from an EMBL/GenBank/DDBJ whole genome shotgun (WGS) entry which is preliminary data.</text>
</comment>
<dbReference type="GO" id="GO:0043190">
    <property type="term" value="C:ATP-binding cassette (ABC) transporter complex"/>
    <property type="evidence" value="ECO:0007669"/>
    <property type="project" value="TreeGrafter"/>
</dbReference>
<dbReference type="SMART" id="SM00382">
    <property type="entry name" value="AAA"/>
    <property type="match status" value="1"/>
</dbReference>
<sequence length="219" mass="24842">MVEVLIKLEKVSFSYSANRQLLADIDLTLLKNKKIGITGKNGSGKTTLLYLIVGLLKPQKGKIEIFGRLIEKEEDFKAVRKKIGFLFQNPDLQLFCPSVREEITFGLLVRGEDKKKATEKALEFLEIFSLKEKADYPIYHLSEGEKKRLALAEILVLSPEILILDEPTNDLDEEGKEILINFLKNPSLSAIIVSQEKAFLSFLCDEIYQLKEGKLNPIN</sequence>
<evidence type="ECO:0000256" key="1">
    <source>
        <dbReference type="ARBA" id="ARBA00005417"/>
    </source>
</evidence>
<dbReference type="EMBL" id="DTHS01000030">
    <property type="protein sequence ID" value="HHR48980.1"/>
    <property type="molecule type" value="Genomic_DNA"/>
</dbReference>
<dbReference type="PANTHER" id="PTHR43553">
    <property type="entry name" value="HEAVY METAL TRANSPORTER"/>
    <property type="match status" value="1"/>
</dbReference>
<name>A0A7V6CND5_UNCW3</name>
<keyword evidence="3" id="KW-0547">Nucleotide-binding</keyword>
<comment type="similarity">
    <text evidence="1">Belongs to the ABC transporter superfamily.</text>
</comment>
<dbReference type="AlphaFoldDB" id="A0A7V6CND5"/>
<keyword evidence="2" id="KW-0813">Transport</keyword>
<dbReference type="InterPro" id="IPR003593">
    <property type="entry name" value="AAA+_ATPase"/>
</dbReference>
<gene>
    <name evidence="6" type="ORF">ENV79_05020</name>
</gene>
<dbReference type="Gene3D" id="3.40.50.300">
    <property type="entry name" value="P-loop containing nucleotide triphosphate hydrolases"/>
    <property type="match status" value="1"/>
</dbReference>
<evidence type="ECO:0000313" key="6">
    <source>
        <dbReference type="EMBL" id="HHR48980.1"/>
    </source>
</evidence>
<dbReference type="GO" id="GO:0005524">
    <property type="term" value="F:ATP binding"/>
    <property type="evidence" value="ECO:0007669"/>
    <property type="project" value="UniProtKB-KW"/>
</dbReference>
<dbReference type="InterPro" id="IPR003439">
    <property type="entry name" value="ABC_transporter-like_ATP-bd"/>
</dbReference>
<evidence type="ECO:0000256" key="3">
    <source>
        <dbReference type="ARBA" id="ARBA00022741"/>
    </source>
</evidence>
<proteinExistence type="inferred from homology"/>
<dbReference type="SUPFAM" id="SSF52540">
    <property type="entry name" value="P-loop containing nucleoside triphosphate hydrolases"/>
    <property type="match status" value="1"/>
</dbReference>
<evidence type="ECO:0000256" key="4">
    <source>
        <dbReference type="ARBA" id="ARBA00022840"/>
    </source>
</evidence>
<dbReference type="PANTHER" id="PTHR43553:SF24">
    <property type="entry name" value="ENERGY-COUPLING FACTOR TRANSPORTER ATP-BINDING PROTEIN ECFA1"/>
    <property type="match status" value="1"/>
</dbReference>
<dbReference type="Pfam" id="PF00005">
    <property type="entry name" value="ABC_tran"/>
    <property type="match status" value="1"/>
</dbReference>
<dbReference type="CDD" id="cd03225">
    <property type="entry name" value="ABC_cobalt_CbiO_domain1"/>
    <property type="match status" value="1"/>
</dbReference>
<dbReference type="InterPro" id="IPR027417">
    <property type="entry name" value="P-loop_NTPase"/>
</dbReference>
<feature type="domain" description="ABC transporter" evidence="5">
    <location>
        <begin position="6"/>
        <end position="218"/>
    </location>
</feature>
<reference evidence="6" key="1">
    <citation type="journal article" date="2020" name="mSystems">
        <title>Genome- and Community-Level Interaction Insights into Carbon Utilization and Element Cycling Functions of Hydrothermarchaeota in Hydrothermal Sediment.</title>
        <authorList>
            <person name="Zhou Z."/>
            <person name="Liu Y."/>
            <person name="Xu W."/>
            <person name="Pan J."/>
            <person name="Luo Z.H."/>
            <person name="Li M."/>
        </authorList>
    </citation>
    <scope>NUCLEOTIDE SEQUENCE [LARGE SCALE GENOMIC DNA]</scope>
    <source>
        <strain evidence="6">SpSt-791</strain>
    </source>
</reference>